<dbReference type="EMBL" id="CM017887">
    <property type="protein sequence ID" value="KAG1371611.1"/>
    <property type="molecule type" value="Genomic_DNA"/>
</dbReference>
<evidence type="ECO:0000313" key="2">
    <source>
        <dbReference type="EMBL" id="KAG1371611.1"/>
    </source>
</evidence>
<accession>A0A8K0IYR9</accession>
<keyword evidence="3" id="KW-1185">Reference proteome</keyword>
<comment type="caution">
    <text evidence="2">The sequence shown here is derived from an EMBL/GenBank/DDBJ whole genome shotgun (WGS) entry which is preliminary data.</text>
</comment>
<reference evidence="2" key="2">
    <citation type="submission" date="2019-07" db="EMBL/GenBank/DDBJ databases">
        <authorList>
            <person name="Yang Y."/>
            <person name="Bocs S."/>
            <person name="Baudouin L."/>
        </authorList>
    </citation>
    <scope>NUCLEOTIDE SEQUENCE</scope>
    <source>
        <tissue evidence="2">Spear leaf of Hainan Tall coconut</tissue>
    </source>
</reference>
<feature type="region of interest" description="Disordered" evidence="1">
    <location>
        <begin position="1"/>
        <end position="22"/>
    </location>
</feature>
<evidence type="ECO:0000313" key="3">
    <source>
        <dbReference type="Proteomes" id="UP000797356"/>
    </source>
</evidence>
<gene>
    <name evidence="2" type="ORF">COCNU_16G007050</name>
</gene>
<dbReference type="OrthoDB" id="743446at2759"/>
<feature type="compositionally biased region" description="Polar residues" evidence="1">
    <location>
        <begin position="55"/>
        <end position="67"/>
    </location>
</feature>
<reference evidence="2" key="1">
    <citation type="journal article" date="2017" name="Gigascience">
        <title>The genome draft of coconut (Cocos nucifera).</title>
        <authorList>
            <person name="Xiao Y."/>
            <person name="Xu P."/>
            <person name="Fan H."/>
            <person name="Baudouin L."/>
            <person name="Xia W."/>
            <person name="Bocs S."/>
            <person name="Xu J."/>
            <person name="Li Q."/>
            <person name="Guo A."/>
            <person name="Zhou L."/>
            <person name="Li J."/>
            <person name="Wu Y."/>
            <person name="Ma Z."/>
            <person name="Armero A."/>
            <person name="Issali A.E."/>
            <person name="Liu N."/>
            <person name="Peng M."/>
            <person name="Yang Y."/>
        </authorList>
    </citation>
    <scope>NUCLEOTIDE SEQUENCE</scope>
    <source>
        <tissue evidence="2">Spear leaf of Hainan Tall coconut</tissue>
    </source>
</reference>
<name>A0A8K0IYR9_COCNU</name>
<proteinExistence type="predicted"/>
<organism evidence="2 3">
    <name type="scientific">Cocos nucifera</name>
    <name type="common">Coconut palm</name>
    <dbReference type="NCBI Taxonomy" id="13894"/>
    <lineage>
        <taxon>Eukaryota</taxon>
        <taxon>Viridiplantae</taxon>
        <taxon>Streptophyta</taxon>
        <taxon>Embryophyta</taxon>
        <taxon>Tracheophyta</taxon>
        <taxon>Spermatophyta</taxon>
        <taxon>Magnoliopsida</taxon>
        <taxon>Liliopsida</taxon>
        <taxon>Arecaceae</taxon>
        <taxon>Arecoideae</taxon>
        <taxon>Cocoseae</taxon>
        <taxon>Attaleinae</taxon>
        <taxon>Cocos</taxon>
    </lineage>
</organism>
<dbReference type="Proteomes" id="UP000797356">
    <property type="component" value="Chromosome 16"/>
</dbReference>
<feature type="region of interest" description="Disordered" evidence="1">
    <location>
        <begin position="34"/>
        <end position="67"/>
    </location>
</feature>
<evidence type="ECO:0000256" key="1">
    <source>
        <dbReference type="SAM" id="MobiDB-lite"/>
    </source>
</evidence>
<feature type="compositionally biased region" description="Basic residues" evidence="1">
    <location>
        <begin position="10"/>
        <end position="22"/>
    </location>
</feature>
<sequence>MEHQVSDLHKKGRPLPKRGQIKKKIFESLVRAVVPKGSKKGDKSQEEGFAPSTPSPSGYTSEAGSEC</sequence>
<dbReference type="AlphaFoldDB" id="A0A8K0IYR9"/>
<protein>
    <submittedName>
        <fullName evidence="2">Uncharacterized protein</fullName>
    </submittedName>
</protein>